<evidence type="ECO:0008006" key="3">
    <source>
        <dbReference type="Google" id="ProtNLM"/>
    </source>
</evidence>
<organism evidence="1 2">
    <name type="scientific">Leisingera daeponensis</name>
    <dbReference type="NCBI Taxonomy" id="405746"/>
    <lineage>
        <taxon>Bacteria</taxon>
        <taxon>Pseudomonadati</taxon>
        <taxon>Pseudomonadota</taxon>
        <taxon>Alphaproteobacteria</taxon>
        <taxon>Rhodobacterales</taxon>
        <taxon>Roseobacteraceae</taxon>
        <taxon>Leisingera</taxon>
    </lineage>
</organism>
<comment type="caution">
    <text evidence="1">The sequence shown here is derived from an EMBL/GenBank/DDBJ whole genome shotgun (WGS) entry which is preliminary data.</text>
</comment>
<name>A0ABS7NEC8_9RHOB</name>
<sequence>MVNLTSSTAPPFFFSAQLTAATSGASASLDGINPALGIAADDLQQEANGLFGDRRREGLPPAAHGWEKPQVQTAVVKLGGTNSAPTPSTPAAQHATEATVALHSAPDTAVEVLPPWEVTQASAASPEASYYEKRILEMAKALHALSSQPWPQNSAALILLTGLPEATMQAEAEQQPQTAAAPQQAIPAAVTGTAATPSDDTVELRADGIHNIATGDGADAVALEGRIVQGVHTDRAPAQPFEGRGFGYGRSFANRQGHAFGHQHAPGRERWQAQFANADSVSIRARHARNISTGGGDDAIAIQAGTLRGVRAGAGDDSIAVAATLVSRIRGGGGNDVISVAAQRALQDRREVPAAAYSPDAPAAEKMRQALSTYAQVSGGNGNDQINLKVGETLAARGGSGDDRFTLRGGTVALQYSQGDGNDTVDLAEGANAVVQLRGMGASAYSASRDGDTLTLAFDTGGSITFTNVSQGGAIGVATGQDAPITLLHQPAALNAMA</sequence>
<dbReference type="EMBL" id="JAHVJA010000002">
    <property type="protein sequence ID" value="MBY6139207.1"/>
    <property type="molecule type" value="Genomic_DNA"/>
</dbReference>
<dbReference type="SUPFAM" id="SSF51120">
    <property type="entry name" value="beta-Roll"/>
    <property type="match status" value="1"/>
</dbReference>
<gene>
    <name evidence="1" type="ORF">KUV26_07120</name>
</gene>
<dbReference type="PRINTS" id="PR00313">
    <property type="entry name" value="CABNDNGRPT"/>
</dbReference>
<proteinExistence type="predicted"/>
<dbReference type="Gene3D" id="2.160.20.160">
    <property type="match status" value="2"/>
</dbReference>
<accession>A0ABS7NEC8</accession>
<evidence type="ECO:0000313" key="2">
    <source>
        <dbReference type="Proteomes" id="UP000766629"/>
    </source>
</evidence>
<keyword evidence="2" id="KW-1185">Reference proteome</keyword>
<dbReference type="RefSeq" id="WP_222507837.1">
    <property type="nucleotide sequence ID" value="NZ_JAHVJA010000002.1"/>
</dbReference>
<evidence type="ECO:0000313" key="1">
    <source>
        <dbReference type="EMBL" id="MBY6139207.1"/>
    </source>
</evidence>
<dbReference type="InterPro" id="IPR011049">
    <property type="entry name" value="Serralysin-like_metalloprot_C"/>
</dbReference>
<protein>
    <recommendedName>
        <fullName evidence="3">Calcium-binding protein</fullName>
    </recommendedName>
</protein>
<reference evidence="1 2" key="1">
    <citation type="submission" date="2021-06" db="EMBL/GenBank/DDBJ databases">
        <title>50 bacteria genomes isolated from Dapeng, Shenzhen, China.</title>
        <authorList>
            <person name="Zheng W."/>
            <person name="Yu S."/>
            <person name="Huang Y."/>
        </authorList>
    </citation>
    <scope>NUCLEOTIDE SEQUENCE [LARGE SCALE GENOMIC DNA]</scope>
    <source>
        <strain evidence="1 2">DP1N14-2</strain>
    </source>
</reference>
<dbReference type="Proteomes" id="UP000766629">
    <property type="component" value="Unassembled WGS sequence"/>
</dbReference>